<dbReference type="KEGG" id="sfiy:F0344_01215"/>
<evidence type="ECO:0000256" key="1">
    <source>
        <dbReference type="ARBA" id="ARBA00022801"/>
    </source>
</evidence>
<dbReference type="Gene3D" id="3.40.50.1820">
    <property type="entry name" value="alpha/beta hydrolase"/>
    <property type="match status" value="1"/>
</dbReference>
<dbReference type="PANTHER" id="PTHR43329">
    <property type="entry name" value="EPOXIDE HYDROLASE"/>
    <property type="match status" value="1"/>
</dbReference>
<keyword evidence="4" id="KW-1185">Reference proteome</keyword>
<dbReference type="Pfam" id="PF00561">
    <property type="entry name" value="Abhydrolase_1"/>
    <property type="match status" value="1"/>
</dbReference>
<sequence>MSPNPAGTPDTRTDRHPRKIVDADGVRMSYVDTGSGDRTVVFLHGNPTSSYMWRNVIANLAPTRRYLAPDLAGMGASGPTPDGTYRFGNHARHLDAWFDAVLPDRKVTLVMHEWGAALGLDWARRHADRVDGLAHMEGVVQGRRWADFPPGGDALFRAVRGDKGEEIVLDTNLFVEKMLPMGTLRALDEREMAAYRAPFPTRRSRVPTLTWARELPLDGEPQDVAAIVEANGTWASGSQVPKLLIAGEPGAVLTGAALAYVRSWPNQREVGVTGTHFLPEDSPQRIAEALQEFLDQL</sequence>
<evidence type="ECO:0000313" key="4">
    <source>
        <dbReference type="Proteomes" id="UP000515307"/>
    </source>
</evidence>
<dbReference type="NCBIfam" id="NF002938">
    <property type="entry name" value="PRK03592.1"/>
    <property type="match status" value="1"/>
</dbReference>
<dbReference type="EC" id="3.8.1.5" evidence="3"/>
<dbReference type="PRINTS" id="PR00412">
    <property type="entry name" value="EPOXHYDRLASE"/>
</dbReference>
<evidence type="ECO:0000313" key="3">
    <source>
        <dbReference type="EMBL" id="QNE73423.1"/>
    </source>
</evidence>
<reference evidence="4" key="1">
    <citation type="submission" date="2019-10" db="EMBL/GenBank/DDBJ databases">
        <title>Antimicrobial potential of Antarctic Bacteria.</title>
        <authorList>
            <person name="Benaud N."/>
            <person name="Edwards R.J."/>
            <person name="Ferrari B.C."/>
        </authorList>
    </citation>
    <scope>NUCLEOTIDE SEQUENCE [LARGE SCALE GENOMIC DNA]</scope>
    <source>
        <strain evidence="4">NBSH44</strain>
    </source>
</reference>
<dbReference type="Proteomes" id="UP000515307">
    <property type="component" value="Chromosome"/>
</dbReference>
<organism evidence="3 4">
    <name type="scientific">Streptomyces finlayi</name>
    <dbReference type="NCBI Taxonomy" id="67296"/>
    <lineage>
        <taxon>Bacteria</taxon>
        <taxon>Bacillati</taxon>
        <taxon>Actinomycetota</taxon>
        <taxon>Actinomycetes</taxon>
        <taxon>Kitasatosporales</taxon>
        <taxon>Streptomycetaceae</taxon>
        <taxon>Streptomyces</taxon>
    </lineage>
</organism>
<dbReference type="InterPro" id="IPR000639">
    <property type="entry name" value="Epox_hydrolase-like"/>
</dbReference>
<accession>A0A7G7BDK8</accession>
<dbReference type="GO" id="GO:0018786">
    <property type="term" value="F:haloalkane dehalogenase activity"/>
    <property type="evidence" value="ECO:0007669"/>
    <property type="project" value="UniProtKB-EC"/>
</dbReference>
<dbReference type="SUPFAM" id="SSF53474">
    <property type="entry name" value="alpha/beta-Hydrolases"/>
    <property type="match status" value="1"/>
</dbReference>
<dbReference type="AlphaFoldDB" id="A0A7G7BDK8"/>
<protein>
    <submittedName>
        <fullName evidence="3">Haloalkane dehalogenase</fullName>
        <ecNumber evidence="3">3.8.1.5</ecNumber>
    </submittedName>
</protein>
<dbReference type="EMBL" id="CP045702">
    <property type="protein sequence ID" value="QNE73423.1"/>
    <property type="molecule type" value="Genomic_DNA"/>
</dbReference>
<proteinExistence type="predicted"/>
<name>A0A7G7BDK8_9ACTN</name>
<gene>
    <name evidence="3" type="ORF">F0344_01215</name>
</gene>
<dbReference type="InterPro" id="IPR029058">
    <property type="entry name" value="AB_hydrolase_fold"/>
</dbReference>
<dbReference type="RefSeq" id="WP_185296990.1">
    <property type="nucleotide sequence ID" value="NZ_CP045702.1"/>
</dbReference>
<feature type="domain" description="AB hydrolase-1" evidence="2">
    <location>
        <begin position="39"/>
        <end position="152"/>
    </location>
</feature>
<keyword evidence="1 3" id="KW-0378">Hydrolase</keyword>
<evidence type="ECO:0000259" key="2">
    <source>
        <dbReference type="Pfam" id="PF00561"/>
    </source>
</evidence>
<dbReference type="InterPro" id="IPR000073">
    <property type="entry name" value="AB_hydrolase_1"/>
</dbReference>